<name>A0A6J5L0G8_9CAUD</name>
<gene>
    <name evidence="1" type="ORF">UFOVP75_63</name>
</gene>
<protein>
    <submittedName>
        <fullName evidence="1">Uncharacterized protein</fullName>
    </submittedName>
</protein>
<sequence length="159" mass="16717">MATPKVLTGARAIVSIGINGSTPQTVGVFSSITYSAPLDAQGAWILGRFSAAEIDYTAAELVNITCSGWRVLNHGIHAESQMPTLAELLTKDYLTISVFDRATGVEVAKFENCRAVGNNGGFTSKQLSEISITFVGILASDETGKNVFTEDGTASDLPA</sequence>
<dbReference type="InterPro" id="IPR058640">
    <property type="entry name" value="Phi812_tail_tube"/>
</dbReference>
<accession>A0A6J5L0G8</accession>
<reference evidence="1" key="1">
    <citation type="submission" date="2020-04" db="EMBL/GenBank/DDBJ databases">
        <authorList>
            <person name="Chiriac C."/>
            <person name="Salcher M."/>
            <person name="Ghai R."/>
            <person name="Kavagutti S V."/>
        </authorList>
    </citation>
    <scope>NUCLEOTIDE SEQUENCE</scope>
</reference>
<proteinExistence type="predicted"/>
<dbReference type="EMBL" id="LR796209">
    <property type="protein sequence ID" value="CAB4127102.1"/>
    <property type="molecule type" value="Genomic_DNA"/>
</dbReference>
<evidence type="ECO:0000313" key="1">
    <source>
        <dbReference type="EMBL" id="CAB4127102.1"/>
    </source>
</evidence>
<dbReference type="Pfam" id="PF26461">
    <property type="entry name" value="Phi812_tail_tube"/>
    <property type="match status" value="1"/>
</dbReference>
<organism evidence="1">
    <name type="scientific">uncultured Caudovirales phage</name>
    <dbReference type="NCBI Taxonomy" id="2100421"/>
    <lineage>
        <taxon>Viruses</taxon>
        <taxon>Duplodnaviria</taxon>
        <taxon>Heunggongvirae</taxon>
        <taxon>Uroviricota</taxon>
        <taxon>Caudoviricetes</taxon>
        <taxon>Peduoviridae</taxon>
        <taxon>Maltschvirus</taxon>
        <taxon>Maltschvirus maltsch</taxon>
    </lineage>
</organism>